<name>A0A8S3ZNZ0_9EUPU</name>
<feature type="region of interest" description="Disordered" evidence="1">
    <location>
        <begin position="63"/>
        <end position="82"/>
    </location>
</feature>
<comment type="caution">
    <text evidence="2">The sequence shown here is derived from an EMBL/GenBank/DDBJ whole genome shotgun (WGS) entry which is preliminary data.</text>
</comment>
<dbReference type="AlphaFoldDB" id="A0A8S3ZNZ0"/>
<evidence type="ECO:0000313" key="3">
    <source>
        <dbReference type="Proteomes" id="UP000678393"/>
    </source>
</evidence>
<dbReference type="EMBL" id="CAJHNH020003557">
    <property type="protein sequence ID" value="CAG5129550.1"/>
    <property type="molecule type" value="Genomic_DNA"/>
</dbReference>
<evidence type="ECO:0000313" key="2">
    <source>
        <dbReference type="EMBL" id="CAG5129550.1"/>
    </source>
</evidence>
<accession>A0A8S3ZNZ0</accession>
<proteinExistence type="predicted"/>
<reference evidence="2" key="1">
    <citation type="submission" date="2021-04" db="EMBL/GenBank/DDBJ databases">
        <authorList>
            <consortium name="Molecular Ecology Group"/>
        </authorList>
    </citation>
    <scope>NUCLEOTIDE SEQUENCE</scope>
</reference>
<organism evidence="2 3">
    <name type="scientific">Candidula unifasciata</name>
    <dbReference type="NCBI Taxonomy" id="100452"/>
    <lineage>
        <taxon>Eukaryota</taxon>
        <taxon>Metazoa</taxon>
        <taxon>Spiralia</taxon>
        <taxon>Lophotrochozoa</taxon>
        <taxon>Mollusca</taxon>
        <taxon>Gastropoda</taxon>
        <taxon>Heterobranchia</taxon>
        <taxon>Euthyneura</taxon>
        <taxon>Panpulmonata</taxon>
        <taxon>Eupulmonata</taxon>
        <taxon>Stylommatophora</taxon>
        <taxon>Helicina</taxon>
        <taxon>Helicoidea</taxon>
        <taxon>Geomitridae</taxon>
        <taxon>Candidula</taxon>
    </lineage>
</organism>
<feature type="non-terminal residue" evidence="2">
    <location>
        <position position="1"/>
    </location>
</feature>
<keyword evidence="3" id="KW-1185">Reference proteome</keyword>
<sequence>MSQSQDLKERVEGWLHVWEMTCAVEKRLFSKGHHPQARWEPRFCVLMTDIRAFKFYTAEQNIDDEDDSSSTDETHITHTRLDGGRASFQSRWGYQTLEIIQEHSEKSLFAANSEESASAESFFRSRTHVEYRDDSNLP</sequence>
<gene>
    <name evidence="2" type="ORF">CUNI_LOCUS15108</name>
</gene>
<protein>
    <recommendedName>
        <fullName evidence="4">PH domain-containing protein</fullName>
    </recommendedName>
</protein>
<evidence type="ECO:0008006" key="4">
    <source>
        <dbReference type="Google" id="ProtNLM"/>
    </source>
</evidence>
<dbReference type="Proteomes" id="UP000678393">
    <property type="component" value="Unassembled WGS sequence"/>
</dbReference>
<evidence type="ECO:0000256" key="1">
    <source>
        <dbReference type="SAM" id="MobiDB-lite"/>
    </source>
</evidence>
<feature type="compositionally biased region" description="Basic and acidic residues" evidence="1">
    <location>
        <begin position="72"/>
        <end position="82"/>
    </location>
</feature>